<comment type="caution">
    <text evidence="9">The sequence shown here is derived from an EMBL/GenBank/DDBJ whole genome shotgun (WGS) entry which is preliminary data.</text>
</comment>
<dbReference type="OrthoDB" id="9804933at2"/>
<dbReference type="FunFam" id="3.40.1440.10:FF:000001">
    <property type="entry name" value="UvrABC system protein C"/>
    <property type="match status" value="1"/>
</dbReference>
<evidence type="ECO:0000256" key="6">
    <source>
        <dbReference type="HAMAP-Rule" id="MF_00203"/>
    </source>
</evidence>
<dbReference type="PROSITE" id="PS50165">
    <property type="entry name" value="UVRC"/>
    <property type="match status" value="1"/>
</dbReference>
<evidence type="ECO:0000259" key="7">
    <source>
        <dbReference type="PROSITE" id="PS50164"/>
    </source>
</evidence>
<dbReference type="GO" id="GO:0009381">
    <property type="term" value="F:excinuclease ABC activity"/>
    <property type="evidence" value="ECO:0007669"/>
    <property type="project" value="UniProtKB-UniRule"/>
</dbReference>
<dbReference type="GO" id="GO:0005737">
    <property type="term" value="C:cytoplasm"/>
    <property type="evidence" value="ECO:0007669"/>
    <property type="project" value="UniProtKB-SubCell"/>
</dbReference>
<dbReference type="GO" id="GO:0006289">
    <property type="term" value="P:nucleotide-excision repair"/>
    <property type="evidence" value="ECO:0007669"/>
    <property type="project" value="UniProtKB-UniRule"/>
</dbReference>
<comment type="subcellular location">
    <subcellularLocation>
        <location evidence="6">Cytoplasm</location>
    </subcellularLocation>
</comment>
<dbReference type="InterPro" id="IPR010994">
    <property type="entry name" value="RuvA_2-like"/>
</dbReference>
<keyword evidence="4 6" id="KW-0267">Excision nuclease</keyword>
<feature type="domain" description="GIY-YIG" evidence="7">
    <location>
        <begin position="17"/>
        <end position="96"/>
    </location>
</feature>
<dbReference type="InterPro" id="IPR000305">
    <property type="entry name" value="GIY-YIG_endonuc"/>
</dbReference>
<organism evidence="9 10">
    <name type="scientific">Flammeovirga pacifica</name>
    <dbReference type="NCBI Taxonomy" id="915059"/>
    <lineage>
        <taxon>Bacteria</taxon>
        <taxon>Pseudomonadati</taxon>
        <taxon>Bacteroidota</taxon>
        <taxon>Cytophagia</taxon>
        <taxon>Cytophagales</taxon>
        <taxon>Flammeovirgaceae</taxon>
        <taxon>Flammeovirga</taxon>
    </lineage>
</organism>
<dbReference type="PANTHER" id="PTHR30562">
    <property type="entry name" value="UVRC/OXIDOREDUCTASE"/>
    <property type="match status" value="1"/>
</dbReference>
<dbReference type="InterPro" id="IPR038476">
    <property type="entry name" value="UvrC_RNase_H_dom_sf"/>
</dbReference>
<dbReference type="SUPFAM" id="SSF82771">
    <property type="entry name" value="GIY-YIG endonuclease"/>
    <property type="match status" value="1"/>
</dbReference>
<dbReference type="Gene3D" id="3.30.420.340">
    <property type="entry name" value="UvrC, RNAse H endonuclease domain"/>
    <property type="match status" value="1"/>
</dbReference>
<evidence type="ECO:0000256" key="5">
    <source>
        <dbReference type="ARBA" id="ARBA00023204"/>
    </source>
</evidence>
<dbReference type="Pfam" id="PF22920">
    <property type="entry name" value="UvrC_RNaseH"/>
    <property type="match status" value="1"/>
</dbReference>
<gene>
    <name evidence="6" type="primary">uvrC</name>
    <name evidence="9" type="ORF">NH26_14780</name>
</gene>
<dbReference type="Gene3D" id="1.10.150.20">
    <property type="entry name" value="5' to 3' exonuclease, C-terminal subdomain"/>
    <property type="match status" value="1"/>
</dbReference>
<dbReference type="STRING" id="915059.NH26_14780"/>
<proteinExistence type="inferred from homology"/>
<dbReference type="GO" id="GO:0009432">
    <property type="term" value="P:SOS response"/>
    <property type="evidence" value="ECO:0007669"/>
    <property type="project" value="UniProtKB-UniRule"/>
</dbReference>
<accession>A0A1S1Z2Y7</accession>
<dbReference type="Pfam" id="PF14520">
    <property type="entry name" value="HHH_5"/>
    <property type="match status" value="1"/>
</dbReference>
<dbReference type="EMBL" id="JRYR02000001">
    <property type="protein sequence ID" value="OHX67523.1"/>
    <property type="molecule type" value="Genomic_DNA"/>
</dbReference>
<name>A0A1S1Z2Y7_FLAPC</name>
<comment type="subunit">
    <text evidence="6">Interacts with UvrB in an incision complex.</text>
</comment>
<evidence type="ECO:0000313" key="9">
    <source>
        <dbReference type="EMBL" id="OHX67523.1"/>
    </source>
</evidence>
<evidence type="ECO:0000256" key="3">
    <source>
        <dbReference type="ARBA" id="ARBA00022769"/>
    </source>
</evidence>
<evidence type="ECO:0000256" key="2">
    <source>
        <dbReference type="ARBA" id="ARBA00022763"/>
    </source>
</evidence>
<evidence type="ECO:0000259" key="8">
    <source>
        <dbReference type="PROSITE" id="PS50165"/>
    </source>
</evidence>
<keyword evidence="5 6" id="KW-0234">DNA repair</keyword>
<protein>
    <recommendedName>
        <fullName evidence="6">UvrABC system protein C</fullName>
        <shortName evidence="6">Protein UvrC</shortName>
    </recommendedName>
    <alternativeName>
        <fullName evidence="6">Excinuclease ABC subunit C</fullName>
    </alternativeName>
</protein>
<dbReference type="Proteomes" id="UP000179797">
    <property type="component" value="Unassembled WGS sequence"/>
</dbReference>
<keyword evidence="10" id="KW-1185">Reference proteome</keyword>
<dbReference type="InterPro" id="IPR050066">
    <property type="entry name" value="UvrABC_protein_C"/>
</dbReference>
<sequence length="602" mass="69673">MQSYKEELMKVVKNLPMQPGVYKYFNEDGKIIYIGKAKKLRNRVSSYFLKQSGLNRKTQRLVNEIRKVEFVVVDSEYDALLLENNLIKKNQPKYNILLKDDKTYPYICVTRERFPRVFSTRNIQDKRHKYFGPYPNGRQMSALLDLFKQLYKIRDCSFNLSQENVAAGKYSVCLEYHINNCLGPCEGKQKEEDYQQDIDQVLQILKGNLSVPKEYFSQKMQVAVEQLAFEDAQKWKQKLELLTNYQSKSLVVSPTFRDCEVYALVSDEKFAYVNFMKITNGGIMVTESTQLTKKMDESDEDLLIYAIMEFRNRYKTSSKKIYTNIDITDVLDEDERLEFTVPKIGDAKKLIQLSFKNSMYYKRERETSRGEISDKKSNYQVLVQLKNELQLSEVPVHIECFDNSNIQGTHPVSACVVFRDGRPSKKDYRHFHVKTVVGPDDFASMEEAVYRRYRRLLDEKQKLPQLVIIDGGKGQLSSAVTALERLGLYGKLPVIGIAKKLEEIFFPEDPIPLHLSKKSRSLQLVQRLRDEAHRFGITFHRNLRSKGSINSKLEGIPGIGPNTIQKLLKQFKTISNIKSAPIEEVAQVIGQSKAQKVKDGLE</sequence>
<dbReference type="RefSeq" id="WP_044229691.1">
    <property type="nucleotide sequence ID" value="NZ_JRYR02000001.1"/>
</dbReference>
<dbReference type="Gene3D" id="3.40.1440.10">
    <property type="entry name" value="GIY-YIG endonuclease"/>
    <property type="match status" value="1"/>
</dbReference>
<dbReference type="CDD" id="cd10434">
    <property type="entry name" value="GIY-YIG_UvrC_Cho"/>
    <property type="match status" value="1"/>
</dbReference>
<evidence type="ECO:0000313" key="10">
    <source>
        <dbReference type="Proteomes" id="UP000179797"/>
    </source>
</evidence>
<comment type="similarity">
    <text evidence="6">Belongs to the UvrC family.</text>
</comment>
<reference evidence="9 10" key="1">
    <citation type="journal article" date="2012" name="Int. J. Syst. Evol. Microbiol.">
        <title>Flammeovirga pacifica sp. nov., isolated from deep-sea sediment.</title>
        <authorList>
            <person name="Xu H."/>
            <person name="Fu Y."/>
            <person name="Yang N."/>
            <person name="Ding Z."/>
            <person name="Lai Q."/>
            <person name="Zeng R."/>
        </authorList>
    </citation>
    <scope>NUCLEOTIDE SEQUENCE [LARGE SCALE GENOMIC DNA]</scope>
    <source>
        <strain evidence="10">DSM 24597 / LMG 26175 / WPAGA1</strain>
    </source>
</reference>
<dbReference type="InterPro" id="IPR035901">
    <property type="entry name" value="GIY-YIG_endonuc_sf"/>
</dbReference>
<dbReference type="NCBIfam" id="TIGR00194">
    <property type="entry name" value="uvrC"/>
    <property type="match status" value="1"/>
</dbReference>
<keyword evidence="2 6" id="KW-0227">DNA damage</keyword>
<dbReference type="PANTHER" id="PTHR30562:SF1">
    <property type="entry name" value="UVRABC SYSTEM PROTEIN C"/>
    <property type="match status" value="1"/>
</dbReference>
<dbReference type="InterPro" id="IPR004791">
    <property type="entry name" value="UvrC"/>
</dbReference>
<evidence type="ECO:0000256" key="4">
    <source>
        <dbReference type="ARBA" id="ARBA00022881"/>
    </source>
</evidence>
<dbReference type="GO" id="GO:0003677">
    <property type="term" value="F:DNA binding"/>
    <property type="evidence" value="ECO:0007669"/>
    <property type="project" value="UniProtKB-UniRule"/>
</dbReference>
<dbReference type="GO" id="GO:0009380">
    <property type="term" value="C:excinuclease repair complex"/>
    <property type="evidence" value="ECO:0007669"/>
    <property type="project" value="InterPro"/>
</dbReference>
<feature type="domain" description="UvrC family homology region profile" evidence="8">
    <location>
        <begin position="289"/>
        <end position="479"/>
    </location>
</feature>
<dbReference type="SMART" id="SM00465">
    <property type="entry name" value="GIYc"/>
    <property type="match status" value="1"/>
</dbReference>
<keyword evidence="6" id="KW-0742">SOS response</keyword>
<dbReference type="PROSITE" id="PS50164">
    <property type="entry name" value="GIY_YIG"/>
    <property type="match status" value="1"/>
</dbReference>
<dbReference type="InterPro" id="IPR001162">
    <property type="entry name" value="UvrC_RNase_H_dom"/>
</dbReference>
<dbReference type="AlphaFoldDB" id="A0A1S1Z2Y7"/>
<comment type="function">
    <text evidence="6">The UvrABC repair system catalyzes the recognition and processing of DNA lesions. UvrC both incises the 5' and 3' sides of the lesion. The N-terminal half is responsible for the 3' incision and the C-terminal half is responsible for the 5' incision.</text>
</comment>
<dbReference type="Pfam" id="PF01541">
    <property type="entry name" value="GIY-YIG"/>
    <property type="match status" value="1"/>
</dbReference>
<dbReference type="HAMAP" id="MF_00203">
    <property type="entry name" value="UvrC"/>
    <property type="match status" value="1"/>
</dbReference>
<dbReference type="InterPro" id="IPR047296">
    <property type="entry name" value="GIY-YIG_UvrC_Cho"/>
</dbReference>
<dbReference type="Pfam" id="PF08459">
    <property type="entry name" value="UvrC_RNaseH_dom"/>
    <property type="match status" value="1"/>
</dbReference>
<keyword evidence="3 6" id="KW-0228">DNA excision</keyword>
<keyword evidence="1 6" id="KW-0963">Cytoplasm</keyword>
<evidence type="ECO:0000256" key="1">
    <source>
        <dbReference type="ARBA" id="ARBA00022490"/>
    </source>
</evidence>
<dbReference type="SUPFAM" id="SSF47781">
    <property type="entry name" value="RuvA domain 2-like"/>
    <property type="match status" value="1"/>
</dbReference>